<dbReference type="EMBL" id="LNIX01000061">
    <property type="protein sequence ID" value="OXA37236.1"/>
    <property type="molecule type" value="Genomic_DNA"/>
</dbReference>
<gene>
    <name evidence="2" type="ORF">Fcan01_27997</name>
</gene>
<organism evidence="2 3">
    <name type="scientific">Folsomia candida</name>
    <name type="common">Springtail</name>
    <dbReference type="NCBI Taxonomy" id="158441"/>
    <lineage>
        <taxon>Eukaryota</taxon>
        <taxon>Metazoa</taxon>
        <taxon>Ecdysozoa</taxon>
        <taxon>Arthropoda</taxon>
        <taxon>Hexapoda</taxon>
        <taxon>Collembola</taxon>
        <taxon>Entomobryomorpha</taxon>
        <taxon>Isotomoidea</taxon>
        <taxon>Isotomidae</taxon>
        <taxon>Proisotominae</taxon>
        <taxon>Folsomia</taxon>
    </lineage>
</organism>
<sequence>MSKYAWLDTIGEPCGEEEIIGKIGKEVDKKFGGGGFGESGGNSNGGNKPEMEQGSSGGHDVGENWKEFALVSAMTTFSGSVGDAVFHYAEFGNNWQHMILRMNVSENTILLERGGGPENNVVILDSNLKITNCKLSRNWVWVNVDGKSHMLKFLDSDKASTAFHMIDGLMSLTKQ</sequence>
<feature type="region of interest" description="Disordered" evidence="1">
    <location>
        <begin position="33"/>
        <end position="59"/>
    </location>
</feature>
<protein>
    <submittedName>
        <fullName evidence="2">Uncharacterized protein</fullName>
    </submittedName>
</protein>
<proteinExistence type="predicted"/>
<evidence type="ECO:0000313" key="2">
    <source>
        <dbReference type="EMBL" id="OXA37236.1"/>
    </source>
</evidence>
<accession>A0A226CYX4</accession>
<keyword evidence="3" id="KW-1185">Reference proteome</keyword>
<evidence type="ECO:0000313" key="3">
    <source>
        <dbReference type="Proteomes" id="UP000198287"/>
    </source>
</evidence>
<feature type="compositionally biased region" description="Gly residues" evidence="1">
    <location>
        <begin position="33"/>
        <end position="44"/>
    </location>
</feature>
<evidence type="ECO:0000256" key="1">
    <source>
        <dbReference type="SAM" id="MobiDB-lite"/>
    </source>
</evidence>
<dbReference type="AlphaFoldDB" id="A0A226CYX4"/>
<dbReference type="Proteomes" id="UP000198287">
    <property type="component" value="Unassembled WGS sequence"/>
</dbReference>
<name>A0A226CYX4_FOLCA</name>
<comment type="caution">
    <text evidence="2">The sequence shown here is derived from an EMBL/GenBank/DDBJ whole genome shotgun (WGS) entry which is preliminary data.</text>
</comment>
<reference evidence="2 3" key="1">
    <citation type="submission" date="2015-12" db="EMBL/GenBank/DDBJ databases">
        <title>The genome of Folsomia candida.</title>
        <authorList>
            <person name="Faddeeva A."/>
            <person name="Derks M.F."/>
            <person name="Anvar Y."/>
            <person name="Smit S."/>
            <person name="Van Straalen N."/>
            <person name="Roelofs D."/>
        </authorList>
    </citation>
    <scope>NUCLEOTIDE SEQUENCE [LARGE SCALE GENOMIC DNA]</scope>
    <source>
        <strain evidence="2 3">VU population</strain>
        <tissue evidence="2">Whole body</tissue>
    </source>
</reference>